<dbReference type="AlphaFoldDB" id="A0A1M5V6D2"/>
<dbReference type="STRING" id="1121409.SAMN02745124_01525"/>
<sequence>MKQPKNVIVIMLDTLQFNYLGCYGNDWIRTPNIDTFAQQGVVFENAYTEGLPTIPCRRAMLTGRYTLPVKGWSQLDIEDTTIADLCWGQPIDSALIHDSGPFRLPKFGYSRGFDKVHFIHGHETDHQYYATDELYGLKPEDFYEDHVLKSADEILGENVMQPMLNQVACHLKQRQYWKSDEDQHVAQIMKQAAKYLQETDHNKSFFLWIDSFDPHEPWDPPSVYDPELKCPYDPDYTGKDMFLPIQGDVDKLYTEEELHHVRMLYAEKVTMCDKWFGWFMDQVRKMGFDHNTTILLVSDHGSPMGNNEHGHGIMRKCRPWPYEELVHIPFIMRGPNIPAGKRLSGFVQSCDVAPTVVDLLGIGVHPSMQGHSLVPLAKGEVDKVRDFAVAGYFRYSWSIITEDYSYIHWLKDDEKSIADARFGIYGRDLAESTAHILEVKREGGIEDRDTAFLNRAYEEHKNAATLDGEDQWTCTSAASSEVPERDELYDRRKDPFQLNDIAAANKEIAEEMLDKLRMFMAELKTS</sequence>
<dbReference type="PANTHER" id="PTHR43751:SF3">
    <property type="entry name" value="SULFATASE N-TERMINAL DOMAIN-CONTAINING PROTEIN"/>
    <property type="match status" value="1"/>
</dbReference>
<dbReference type="OrthoDB" id="5500422at2"/>
<reference evidence="2 3" key="1">
    <citation type="submission" date="2016-11" db="EMBL/GenBank/DDBJ databases">
        <authorList>
            <person name="Jaros S."/>
            <person name="Januszkiewicz K."/>
            <person name="Wedrychowicz H."/>
        </authorList>
    </citation>
    <scope>NUCLEOTIDE SEQUENCE [LARGE SCALE GENOMIC DNA]</scope>
    <source>
        <strain evidence="2 3">DSM 9705</strain>
    </source>
</reference>
<dbReference type="RefSeq" id="WP_073374858.1">
    <property type="nucleotide sequence ID" value="NZ_FQXS01000007.1"/>
</dbReference>
<dbReference type="EMBL" id="FQXS01000007">
    <property type="protein sequence ID" value="SHH70829.1"/>
    <property type="molecule type" value="Genomic_DNA"/>
</dbReference>
<dbReference type="Pfam" id="PF00884">
    <property type="entry name" value="Sulfatase"/>
    <property type="match status" value="1"/>
</dbReference>
<dbReference type="PANTHER" id="PTHR43751">
    <property type="entry name" value="SULFATASE"/>
    <property type="match status" value="1"/>
</dbReference>
<name>A0A1M5V6D2_9BACT</name>
<keyword evidence="3" id="KW-1185">Reference proteome</keyword>
<dbReference type="Proteomes" id="UP000184139">
    <property type="component" value="Unassembled WGS sequence"/>
</dbReference>
<evidence type="ECO:0000313" key="3">
    <source>
        <dbReference type="Proteomes" id="UP000184139"/>
    </source>
</evidence>
<feature type="domain" description="Sulfatase N-terminal" evidence="1">
    <location>
        <begin position="5"/>
        <end position="362"/>
    </location>
</feature>
<proteinExistence type="predicted"/>
<dbReference type="InterPro" id="IPR000917">
    <property type="entry name" value="Sulfatase_N"/>
</dbReference>
<dbReference type="SUPFAM" id="SSF53649">
    <property type="entry name" value="Alkaline phosphatase-like"/>
    <property type="match status" value="1"/>
</dbReference>
<protein>
    <submittedName>
        <fullName evidence="2">Arylsulfatase A</fullName>
    </submittedName>
</protein>
<dbReference type="InterPro" id="IPR052701">
    <property type="entry name" value="GAG_Ulvan_Degrading_Sulfatases"/>
</dbReference>
<dbReference type="Gene3D" id="3.30.1120.10">
    <property type="match status" value="1"/>
</dbReference>
<dbReference type="Gene3D" id="3.40.720.10">
    <property type="entry name" value="Alkaline Phosphatase, subunit A"/>
    <property type="match status" value="1"/>
</dbReference>
<evidence type="ECO:0000313" key="2">
    <source>
        <dbReference type="EMBL" id="SHH70829.1"/>
    </source>
</evidence>
<accession>A0A1M5V6D2</accession>
<organism evidence="2 3">
    <name type="scientific">Desulfofustis glycolicus DSM 9705</name>
    <dbReference type="NCBI Taxonomy" id="1121409"/>
    <lineage>
        <taxon>Bacteria</taxon>
        <taxon>Pseudomonadati</taxon>
        <taxon>Thermodesulfobacteriota</taxon>
        <taxon>Desulfobulbia</taxon>
        <taxon>Desulfobulbales</taxon>
        <taxon>Desulfocapsaceae</taxon>
        <taxon>Desulfofustis</taxon>
    </lineage>
</organism>
<dbReference type="InterPro" id="IPR017850">
    <property type="entry name" value="Alkaline_phosphatase_core_sf"/>
</dbReference>
<gene>
    <name evidence="2" type="ORF">SAMN02745124_01525</name>
</gene>
<evidence type="ECO:0000259" key="1">
    <source>
        <dbReference type="Pfam" id="PF00884"/>
    </source>
</evidence>
<dbReference type="CDD" id="cd16148">
    <property type="entry name" value="sulfatase_like"/>
    <property type="match status" value="1"/>
</dbReference>